<keyword evidence="4" id="KW-1185">Reference proteome</keyword>
<organism evidence="3 4">
    <name type="scientific">Xiphophorus couchianus</name>
    <name type="common">Monterrey platyfish</name>
    <dbReference type="NCBI Taxonomy" id="32473"/>
    <lineage>
        <taxon>Eukaryota</taxon>
        <taxon>Metazoa</taxon>
        <taxon>Chordata</taxon>
        <taxon>Craniata</taxon>
        <taxon>Vertebrata</taxon>
        <taxon>Euteleostomi</taxon>
        <taxon>Actinopterygii</taxon>
        <taxon>Neopterygii</taxon>
        <taxon>Teleostei</taxon>
        <taxon>Neoteleostei</taxon>
        <taxon>Acanthomorphata</taxon>
        <taxon>Ovalentaria</taxon>
        <taxon>Atherinomorphae</taxon>
        <taxon>Cyprinodontiformes</taxon>
        <taxon>Poeciliidae</taxon>
        <taxon>Poeciliinae</taxon>
        <taxon>Xiphophorus</taxon>
    </lineage>
</organism>
<feature type="compositionally biased region" description="Acidic residues" evidence="1">
    <location>
        <begin position="185"/>
        <end position="194"/>
    </location>
</feature>
<dbReference type="GeneTree" id="ENSGT00440000033742"/>
<sequence>MERQGLPDQDPLLQFLKRLKEVFDVCDEDADGFIRVEHLMDLGLQFGQGDEVKKLTKHLCPNAHGKINFKEFCHAVFAIKGKTTSVTDGTRMTSICIYYLSIDNKYQNGEVQLGPPIITCRRSYPECSMYNVRRGAEAECDMDSVAENTHSSDSQETSQDRSVPNNNHRHVTGSALAPAVPREEQFEDYGEGVDVDFSPSSPCPEDDSRTNGFSDLGSSLPSRFGFCLEIQTNHNL</sequence>
<reference evidence="3" key="2">
    <citation type="submission" date="2025-09" db="UniProtKB">
        <authorList>
            <consortium name="Ensembl"/>
        </authorList>
    </citation>
    <scope>IDENTIFICATION</scope>
</reference>
<evidence type="ECO:0000313" key="4">
    <source>
        <dbReference type="Proteomes" id="UP000261380"/>
    </source>
</evidence>
<dbReference type="GO" id="GO:0005509">
    <property type="term" value="F:calcium ion binding"/>
    <property type="evidence" value="ECO:0007669"/>
    <property type="project" value="InterPro"/>
</dbReference>
<dbReference type="Gene3D" id="1.10.238.10">
    <property type="entry name" value="EF-hand"/>
    <property type="match status" value="1"/>
</dbReference>
<dbReference type="GO" id="GO:0032465">
    <property type="term" value="P:regulation of cytokinesis"/>
    <property type="evidence" value="ECO:0007669"/>
    <property type="project" value="TreeGrafter"/>
</dbReference>
<dbReference type="GO" id="GO:0030139">
    <property type="term" value="C:endocytic vesicle"/>
    <property type="evidence" value="ECO:0007669"/>
    <property type="project" value="TreeGrafter"/>
</dbReference>
<dbReference type="InterPro" id="IPR002048">
    <property type="entry name" value="EF_hand_dom"/>
</dbReference>
<dbReference type="Ensembl" id="ENSXCOT00000013234.1">
    <property type="protein sequence ID" value="ENSXCOP00000013074.1"/>
    <property type="gene ID" value="ENSXCOG00000009907.1"/>
</dbReference>
<dbReference type="InterPro" id="IPR051977">
    <property type="entry name" value="Rab11-interacting_regulator"/>
</dbReference>
<dbReference type="GO" id="GO:0032456">
    <property type="term" value="P:endocytic recycling"/>
    <property type="evidence" value="ECO:0007669"/>
    <property type="project" value="TreeGrafter"/>
</dbReference>
<dbReference type="GO" id="GO:0032154">
    <property type="term" value="C:cleavage furrow"/>
    <property type="evidence" value="ECO:0007669"/>
    <property type="project" value="TreeGrafter"/>
</dbReference>
<dbReference type="SUPFAM" id="SSF47473">
    <property type="entry name" value="EF-hand"/>
    <property type="match status" value="1"/>
</dbReference>
<feature type="domain" description="EF-hand" evidence="2">
    <location>
        <begin position="14"/>
        <end position="49"/>
    </location>
</feature>
<evidence type="ECO:0000313" key="3">
    <source>
        <dbReference type="Ensembl" id="ENSXCOP00000013074.1"/>
    </source>
</evidence>
<reference evidence="3" key="1">
    <citation type="submission" date="2025-08" db="UniProtKB">
        <authorList>
            <consortium name="Ensembl"/>
        </authorList>
    </citation>
    <scope>IDENTIFICATION</scope>
</reference>
<dbReference type="Proteomes" id="UP000261380">
    <property type="component" value="Unplaced"/>
</dbReference>
<accession>A0A3B5LZ80</accession>
<dbReference type="CDD" id="cd00051">
    <property type="entry name" value="EFh"/>
    <property type="match status" value="1"/>
</dbReference>
<feature type="compositionally biased region" description="Polar residues" evidence="1">
    <location>
        <begin position="146"/>
        <end position="166"/>
    </location>
</feature>
<dbReference type="GO" id="GO:0030496">
    <property type="term" value="C:midbody"/>
    <property type="evidence" value="ECO:0007669"/>
    <property type="project" value="TreeGrafter"/>
</dbReference>
<feature type="region of interest" description="Disordered" evidence="1">
    <location>
        <begin position="146"/>
        <end position="215"/>
    </location>
</feature>
<name>A0A3B5LZ80_9TELE</name>
<protein>
    <recommendedName>
        <fullName evidence="2">EF-hand domain-containing protein</fullName>
    </recommendedName>
</protein>
<dbReference type="PROSITE" id="PS50222">
    <property type="entry name" value="EF_HAND_2"/>
    <property type="match status" value="1"/>
</dbReference>
<dbReference type="PANTHER" id="PTHR15726:SF5">
    <property type="entry name" value="RAB11 FAMILY-INTERACTING PROTEIN 4"/>
    <property type="match status" value="1"/>
</dbReference>
<proteinExistence type="predicted"/>
<evidence type="ECO:0000256" key="1">
    <source>
        <dbReference type="SAM" id="MobiDB-lite"/>
    </source>
</evidence>
<dbReference type="GO" id="GO:0055038">
    <property type="term" value="C:recycling endosome membrane"/>
    <property type="evidence" value="ECO:0007669"/>
    <property type="project" value="TreeGrafter"/>
</dbReference>
<evidence type="ECO:0000259" key="2">
    <source>
        <dbReference type="PROSITE" id="PS50222"/>
    </source>
</evidence>
<dbReference type="PANTHER" id="PTHR15726">
    <property type="entry name" value="RAB11-FAMILY INTERACTING PROTEIN"/>
    <property type="match status" value="1"/>
</dbReference>
<dbReference type="AlphaFoldDB" id="A0A3B5LZ80"/>
<dbReference type="InterPro" id="IPR011992">
    <property type="entry name" value="EF-hand-dom_pair"/>
</dbReference>
<dbReference type="STRING" id="32473.ENSXCOP00000013074"/>